<protein>
    <submittedName>
        <fullName evidence="1">Uncharacterized protein</fullName>
    </submittedName>
</protein>
<name>A0ABV0ZP68_9TELE</name>
<keyword evidence="2" id="KW-1185">Reference proteome</keyword>
<dbReference type="Proteomes" id="UP001469553">
    <property type="component" value="Unassembled WGS sequence"/>
</dbReference>
<evidence type="ECO:0000313" key="1">
    <source>
        <dbReference type="EMBL" id="MEQ2308049.1"/>
    </source>
</evidence>
<accession>A0ABV0ZP68</accession>
<proteinExistence type="predicted"/>
<dbReference type="EMBL" id="JAHRIP010068132">
    <property type="protein sequence ID" value="MEQ2308049.1"/>
    <property type="molecule type" value="Genomic_DNA"/>
</dbReference>
<comment type="caution">
    <text evidence="1">The sequence shown here is derived from an EMBL/GenBank/DDBJ whole genome shotgun (WGS) entry which is preliminary data.</text>
</comment>
<evidence type="ECO:0000313" key="2">
    <source>
        <dbReference type="Proteomes" id="UP001469553"/>
    </source>
</evidence>
<organism evidence="1 2">
    <name type="scientific">Ameca splendens</name>
    <dbReference type="NCBI Taxonomy" id="208324"/>
    <lineage>
        <taxon>Eukaryota</taxon>
        <taxon>Metazoa</taxon>
        <taxon>Chordata</taxon>
        <taxon>Craniata</taxon>
        <taxon>Vertebrata</taxon>
        <taxon>Euteleostomi</taxon>
        <taxon>Actinopterygii</taxon>
        <taxon>Neopterygii</taxon>
        <taxon>Teleostei</taxon>
        <taxon>Neoteleostei</taxon>
        <taxon>Acanthomorphata</taxon>
        <taxon>Ovalentaria</taxon>
        <taxon>Atherinomorphae</taxon>
        <taxon>Cyprinodontiformes</taxon>
        <taxon>Goodeidae</taxon>
        <taxon>Ameca</taxon>
    </lineage>
</organism>
<sequence length="210" mass="24455">MLRNTYIPNKRWTRHYLMVKLDYNKLFILFVYWKADWASLVGLSARFNTLDWFSPFLSSFISIIYLNIRNKDIDTGEAPLGHVWEWRQAILYHGIHCSFSRRSPVKRAGCVAPEVKHRPGGWDILTRNDLVRPDAARGTGLPLLVFTVDLDLLAIQLRHAVNAKRGITRCRLHQFWSEEIENTWRGTEHLVCLKDSKLPLKSKSSADAFY</sequence>
<gene>
    <name evidence="1" type="ORF">AMECASPLE_024270</name>
</gene>
<reference evidence="1 2" key="1">
    <citation type="submission" date="2021-06" db="EMBL/GenBank/DDBJ databases">
        <authorList>
            <person name="Palmer J.M."/>
        </authorList>
    </citation>
    <scope>NUCLEOTIDE SEQUENCE [LARGE SCALE GENOMIC DNA]</scope>
    <source>
        <strain evidence="1 2">AS_MEX2019</strain>
        <tissue evidence="1">Muscle</tissue>
    </source>
</reference>